<reference evidence="1" key="1">
    <citation type="journal article" date="2015" name="Nature">
        <title>Complex archaea that bridge the gap between prokaryotes and eukaryotes.</title>
        <authorList>
            <person name="Spang A."/>
            <person name="Saw J.H."/>
            <person name="Jorgensen S.L."/>
            <person name="Zaremba-Niedzwiedzka K."/>
            <person name="Martijn J."/>
            <person name="Lind A.E."/>
            <person name="van Eijk R."/>
            <person name="Schleper C."/>
            <person name="Guy L."/>
            <person name="Ettema T.J."/>
        </authorList>
    </citation>
    <scope>NUCLEOTIDE SEQUENCE</scope>
</reference>
<protein>
    <submittedName>
        <fullName evidence="1">Uncharacterized protein</fullName>
    </submittedName>
</protein>
<sequence length="47" mass="5407">MINSKRMKIRFKAISLVLFILLTGIYAIVLMNFSNSSLSNTKEENKE</sequence>
<accession>A0A0F9MY16</accession>
<dbReference type="AlphaFoldDB" id="A0A0F9MY16"/>
<comment type="caution">
    <text evidence="1">The sequence shown here is derived from an EMBL/GenBank/DDBJ whole genome shotgun (WGS) entry which is preliminary data.</text>
</comment>
<gene>
    <name evidence="1" type="ORF">LCGC14_1018690</name>
</gene>
<proteinExistence type="predicted"/>
<name>A0A0F9MY16_9ZZZZ</name>
<dbReference type="EMBL" id="LAZR01004053">
    <property type="protein sequence ID" value="KKN12220.1"/>
    <property type="molecule type" value="Genomic_DNA"/>
</dbReference>
<organism evidence="1">
    <name type="scientific">marine sediment metagenome</name>
    <dbReference type="NCBI Taxonomy" id="412755"/>
    <lineage>
        <taxon>unclassified sequences</taxon>
        <taxon>metagenomes</taxon>
        <taxon>ecological metagenomes</taxon>
    </lineage>
</organism>
<evidence type="ECO:0000313" key="1">
    <source>
        <dbReference type="EMBL" id="KKN12220.1"/>
    </source>
</evidence>